<proteinExistence type="predicted"/>
<evidence type="ECO:0000313" key="2">
    <source>
        <dbReference type="Proteomes" id="UP000280668"/>
    </source>
</evidence>
<reference evidence="1 2" key="1">
    <citation type="submission" date="2018-11" db="EMBL/GenBank/DDBJ databases">
        <title>Sequencing the genomes of 1000 actinobacteria strains.</title>
        <authorList>
            <person name="Klenk H.-P."/>
        </authorList>
    </citation>
    <scope>NUCLEOTIDE SEQUENCE [LARGE SCALE GENOMIC DNA]</scope>
    <source>
        <strain evidence="1 2">DSM 11294</strain>
    </source>
</reference>
<keyword evidence="2" id="KW-1185">Reference proteome</keyword>
<name>A0A3N2B9X9_9MICO</name>
<protein>
    <submittedName>
        <fullName evidence="1">Uncharacterized protein</fullName>
    </submittedName>
</protein>
<accession>A0A3N2B9X9</accession>
<dbReference type="EMBL" id="RKHK01000001">
    <property type="protein sequence ID" value="ROR72083.1"/>
    <property type="molecule type" value="Genomic_DNA"/>
</dbReference>
<sequence>MRCHPHLLEMFGQESFAVGHTDLTDEVYRTNVAELITRRAEIAETVVMSLRAVKDME</sequence>
<evidence type="ECO:0000313" key="1">
    <source>
        <dbReference type="EMBL" id="ROR72083.1"/>
    </source>
</evidence>
<dbReference type="Proteomes" id="UP000280668">
    <property type="component" value="Unassembled WGS sequence"/>
</dbReference>
<dbReference type="RefSeq" id="WP_170163152.1">
    <property type="nucleotide sequence ID" value="NZ_RKHK01000001.1"/>
</dbReference>
<comment type="caution">
    <text evidence="1">The sequence shown here is derived from an EMBL/GenBank/DDBJ whole genome shotgun (WGS) entry which is preliminary data.</text>
</comment>
<gene>
    <name evidence="1" type="ORF">EDD31_0429</name>
</gene>
<organism evidence="1 2">
    <name type="scientific">Bogoriella caseilytica</name>
    <dbReference type="NCBI Taxonomy" id="56055"/>
    <lineage>
        <taxon>Bacteria</taxon>
        <taxon>Bacillati</taxon>
        <taxon>Actinomycetota</taxon>
        <taxon>Actinomycetes</taxon>
        <taxon>Micrococcales</taxon>
        <taxon>Bogoriellaceae</taxon>
        <taxon>Bogoriella</taxon>
    </lineage>
</organism>
<dbReference type="AlphaFoldDB" id="A0A3N2B9X9"/>